<dbReference type="RefSeq" id="XP_023382180.1">
    <property type="nucleotide sequence ID" value="XM_023526412.1"/>
</dbReference>
<reference evidence="3" key="1">
    <citation type="submission" date="2025-08" db="UniProtKB">
        <authorList>
            <consortium name="RefSeq"/>
        </authorList>
    </citation>
    <scope>IDENTIFICATION</scope>
    <source>
        <tissue evidence="3">Kidney</tissue>
    </source>
</reference>
<evidence type="ECO:0000256" key="1">
    <source>
        <dbReference type="SAM" id="MobiDB-lite"/>
    </source>
</evidence>
<dbReference type="GeneID" id="111734195"/>
<proteinExistence type="predicted"/>
<dbReference type="Proteomes" id="UP000515202">
    <property type="component" value="Unplaced"/>
</dbReference>
<gene>
    <name evidence="3" type="primary">LOC111734195</name>
</gene>
<sequence>MERETDRPRDRAAPREKPSEADREMTYVEIPAQRQTDGLWVVGLRDVVHQARSAARRHHRHRQLLHLPDEQEEVSSWLGFARELGVTHQFPTPSAWTFTVSPCARGREAARQAAELFIRRLLHYLKKLISASWAGSQFVKGDCD</sequence>
<dbReference type="KEGG" id="pvp:111734195"/>
<feature type="region of interest" description="Disordered" evidence="1">
    <location>
        <begin position="1"/>
        <end position="23"/>
    </location>
</feature>
<evidence type="ECO:0000313" key="3">
    <source>
        <dbReference type="RefSeq" id="XP_023382180.1"/>
    </source>
</evidence>
<keyword evidence="2" id="KW-1185">Reference proteome</keyword>
<evidence type="ECO:0000313" key="2">
    <source>
        <dbReference type="Proteomes" id="UP000515202"/>
    </source>
</evidence>
<organism evidence="2 3">
    <name type="scientific">Pteropus vampyrus</name>
    <name type="common">Large flying fox</name>
    <dbReference type="NCBI Taxonomy" id="132908"/>
    <lineage>
        <taxon>Eukaryota</taxon>
        <taxon>Metazoa</taxon>
        <taxon>Chordata</taxon>
        <taxon>Craniata</taxon>
        <taxon>Vertebrata</taxon>
        <taxon>Euteleostomi</taxon>
        <taxon>Mammalia</taxon>
        <taxon>Eutheria</taxon>
        <taxon>Laurasiatheria</taxon>
        <taxon>Chiroptera</taxon>
        <taxon>Yinpterochiroptera</taxon>
        <taxon>Pteropodoidea</taxon>
        <taxon>Pteropodidae</taxon>
        <taxon>Pteropodinae</taxon>
        <taxon>Pteropus</taxon>
    </lineage>
</organism>
<accession>A0A6P6C4U0</accession>
<name>A0A6P6C4U0_PTEVA</name>
<dbReference type="AlphaFoldDB" id="A0A6P6C4U0"/>
<protein>
    <submittedName>
        <fullName evidence="3">Uncharacterized protein LOC111734195 isoform X1</fullName>
    </submittedName>
</protein>